<feature type="non-terminal residue" evidence="1">
    <location>
        <position position="1"/>
    </location>
</feature>
<protein>
    <submittedName>
        <fullName evidence="1">Uncharacterized protein</fullName>
    </submittedName>
</protein>
<dbReference type="EMBL" id="CAJNOK010057028">
    <property type="protein sequence ID" value="CAF1624769.1"/>
    <property type="molecule type" value="Genomic_DNA"/>
</dbReference>
<feature type="non-terminal residue" evidence="1">
    <location>
        <position position="39"/>
    </location>
</feature>
<gene>
    <name evidence="1" type="ORF">OVA965_LOCUS43396</name>
    <name evidence="2" type="ORF">TMI583_LOCUS45634</name>
</gene>
<proteinExistence type="predicted"/>
<evidence type="ECO:0000313" key="1">
    <source>
        <dbReference type="EMBL" id="CAF1624769.1"/>
    </source>
</evidence>
<reference evidence="1" key="1">
    <citation type="submission" date="2021-02" db="EMBL/GenBank/DDBJ databases">
        <authorList>
            <person name="Nowell W R."/>
        </authorList>
    </citation>
    <scope>NUCLEOTIDE SEQUENCE</scope>
</reference>
<dbReference type="Proteomes" id="UP000677228">
    <property type="component" value="Unassembled WGS sequence"/>
</dbReference>
<evidence type="ECO:0000313" key="2">
    <source>
        <dbReference type="EMBL" id="CAF4446778.1"/>
    </source>
</evidence>
<accession>A0A8S2G4Y2</accession>
<dbReference type="Proteomes" id="UP000682733">
    <property type="component" value="Unassembled WGS sequence"/>
</dbReference>
<organism evidence="1 3">
    <name type="scientific">Didymodactylos carnosus</name>
    <dbReference type="NCBI Taxonomy" id="1234261"/>
    <lineage>
        <taxon>Eukaryota</taxon>
        <taxon>Metazoa</taxon>
        <taxon>Spiralia</taxon>
        <taxon>Gnathifera</taxon>
        <taxon>Rotifera</taxon>
        <taxon>Eurotatoria</taxon>
        <taxon>Bdelloidea</taxon>
        <taxon>Philodinida</taxon>
        <taxon>Philodinidae</taxon>
        <taxon>Didymodactylos</taxon>
    </lineage>
</organism>
<dbReference type="EMBL" id="CAJOBA010082152">
    <property type="protein sequence ID" value="CAF4446778.1"/>
    <property type="molecule type" value="Genomic_DNA"/>
</dbReference>
<evidence type="ECO:0000313" key="3">
    <source>
        <dbReference type="Proteomes" id="UP000677228"/>
    </source>
</evidence>
<comment type="caution">
    <text evidence="1">The sequence shown here is derived from an EMBL/GenBank/DDBJ whole genome shotgun (WGS) entry which is preliminary data.</text>
</comment>
<sequence length="39" mass="4757">DIENNAEELREEFSLSTKIRKSQWWKRSQLVLIVHQPTF</sequence>
<dbReference type="AlphaFoldDB" id="A0A8S2G4Y2"/>
<name>A0A8S2G4Y2_9BILA</name>